<dbReference type="Pfam" id="PF08268">
    <property type="entry name" value="FBA_3"/>
    <property type="match status" value="1"/>
</dbReference>
<dbReference type="PANTHER" id="PTHR31672:SF13">
    <property type="entry name" value="F-BOX PROTEIN CPR30-LIKE"/>
    <property type="match status" value="1"/>
</dbReference>
<dbReference type="InterPro" id="IPR001810">
    <property type="entry name" value="F-box_dom"/>
</dbReference>
<dbReference type="Gramene" id="TraesCS6A03G0037500.1">
    <property type="protein sequence ID" value="TraesCS6A03G0037500.1.CDS"/>
    <property type="gene ID" value="TraesCS6A03G0037500"/>
</dbReference>
<reference evidence="2" key="2">
    <citation type="submission" date="2018-10" db="UniProtKB">
        <authorList>
            <consortium name="EnsemblPlants"/>
        </authorList>
    </citation>
    <scope>IDENTIFICATION</scope>
</reference>
<sequence>MEDATEQPSVSLPDDLTEEIFARMPAKSVQRCRCLSRAWAATLSSQGFVDRHLRLANRRGSPRLYILPEYGSRDTTVHAWSPGRPLARLRRVVAVTGQCRGLVVLEADRPMSSIDFTYEVNNYVWNPSTGQITALPKGKQNLGIGYDTRIRKHKCRGELPPACEVYVLNSMGQWRPPGFATNFCTDQSIFAQGHMYWVAEPDNKFNFERIIMSFSILPPPPVKMYPCQIRELDGRLCVFNNTDELKRSYDIWLLRDHQGGLWDLRCSIDLDTPPLADTQLKHSRSVIPLGSVDDARRLLLRPDLGWIKSESLDSHQLFMYRPATGDVEDLLAGGGILTHHTMARRVMAPYDESLESTRNHDSKSQS</sequence>
<name>A0A3B6NJ19_WHEAT</name>
<dbReference type="Proteomes" id="UP000019116">
    <property type="component" value="Chromosome 6A"/>
</dbReference>
<organism evidence="2">
    <name type="scientific">Triticum aestivum</name>
    <name type="common">Wheat</name>
    <dbReference type="NCBI Taxonomy" id="4565"/>
    <lineage>
        <taxon>Eukaryota</taxon>
        <taxon>Viridiplantae</taxon>
        <taxon>Streptophyta</taxon>
        <taxon>Embryophyta</taxon>
        <taxon>Tracheophyta</taxon>
        <taxon>Spermatophyta</taxon>
        <taxon>Magnoliopsida</taxon>
        <taxon>Liliopsida</taxon>
        <taxon>Poales</taxon>
        <taxon>Poaceae</taxon>
        <taxon>BOP clade</taxon>
        <taxon>Pooideae</taxon>
        <taxon>Triticodae</taxon>
        <taxon>Triticeae</taxon>
        <taxon>Triticinae</taxon>
        <taxon>Triticum</taxon>
    </lineage>
</organism>
<dbReference type="InterPro" id="IPR013187">
    <property type="entry name" value="F-box-assoc_dom_typ3"/>
</dbReference>
<reference evidence="2" key="1">
    <citation type="submission" date="2018-08" db="EMBL/GenBank/DDBJ databases">
        <authorList>
            <person name="Rossello M."/>
        </authorList>
    </citation>
    <scope>NUCLEOTIDE SEQUENCE [LARGE SCALE GENOMIC DNA]</scope>
    <source>
        <strain evidence="2">cv. Chinese Spring</strain>
    </source>
</reference>
<dbReference type="CDD" id="cd22157">
    <property type="entry name" value="F-box_AtFBW1-like"/>
    <property type="match status" value="1"/>
</dbReference>
<dbReference type="OMA" id="THHTMAR"/>
<evidence type="ECO:0000313" key="2">
    <source>
        <dbReference type="EnsemblPlants" id="TraesCS6A02G017200.1"/>
    </source>
</evidence>
<keyword evidence="3" id="KW-1185">Reference proteome</keyword>
<feature type="domain" description="F-box" evidence="1">
    <location>
        <begin position="12"/>
        <end position="52"/>
    </location>
</feature>
<dbReference type="Gene3D" id="1.20.1280.50">
    <property type="match status" value="1"/>
</dbReference>
<dbReference type="Gramene" id="TraesCAD_scaffold_020890_01G000100.1">
    <property type="protein sequence ID" value="TraesCAD_scaffold_020890_01G000100.1"/>
    <property type="gene ID" value="TraesCAD_scaffold_020890_01G000100"/>
</dbReference>
<dbReference type="Gramene" id="TraesCS6A02G017200.1">
    <property type="protein sequence ID" value="TraesCS6A02G017200.1"/>
    <property type="gene ID" value="TraesCS6A02G017200"/>
</dbReference>
<dbReference type="EnsemblPlants" id="TraesCS6A02G017200.1">
    <property type="protein sequence ID" value="TraesCS6A02G017200.1"/>
    <property type="gene ID" value="TraesCS6A02G017200"/>
</dbReference>
<dbReference type="InterPro" id="IPR017451">
    <property type="entry name" value="F-box-assoc_interact_dom"/>
</dbReference>
<evidence type="ECO:0000313" key="3">
    <source>
        <dbReference type="Proteomes" id="UP000019116"/>
    </source>
</evidence>
<dbReference type="PANTHER" id="PTHR31672">
    <property type="entry name" value="BNACNNG10540D PROTEIN"/>
    <property type="match status" value="1"/>
</dbReference>
<dbReference type="InterPro" id="IPR036047">
    <property type="entry name" value="F-box-like_dom_sf"/>
</dbReference>
<dbReference type="OrthoDB" id="695144at2759"/>
<dbReference type="SMART" id="SM00256">
    <property type="entry name" value="FBOX"/>
    <property type="match status" value="1"/>
</dbReference>
<proteinExistence type="predicted"/>
<dbReference type="Pfam" id="PF00646">
    <property type="entry name" value="F-box"/>
    <property type="match status" value="1"/>
</dbReference>
<dbReference type="SUPFAM" id="SSF81383">
    <property type="entry name" value="F-box domain"/>
    <property type="match status" value="1"/>
</dbReference>
<dbReference type="NCBIfam" id="TIGR01640">
    <property type="entry name" value="F_box_assoc_1"/>
    <property type="match status" value="1"/>
</dbReference>
<accession>A0A3B6NJ19</accession>
<dbReference type="InterPro" id="IPR050796">
    <property type="entry name" value="SCF_F-box_component"/>
</dbReference>
<protein>
    <recommendedName>
        <fullName evidence="1">F-box domain-containing protein</fullName>
    </recommendedName>
</protein>
<dbReference type="Gramene" id="TraesWEE_scaffold_010809_01G000700.1">
    <property type="protein sequence ID" value="TraesWEE_scaffold_010809_01G000700.1"/>
    <property type="gene ID" value="TraesWEE_scaffold_010809_01G000700"/>
</dbReference>
<dbReference type="AlphaFoldDB" id="A0A3B6NJ19"/>
<evidence type="ECO:0000259" key="1">
    <source>
        <dbReference type="SMART" id="SM00256"/>
    </source>
</evidence>
<dbReference type="STRING" id="4565.A0A3B6NJ19"/>